<reference evidence="1 2" key="1">
    <citation type="submission" date="2019-05" db="EMBL/GenBank/DDBJ databases">
        <authorList>
            <consortium name="Pathogen Informatics"/>
        </authorList>
    </citation>
    <scope>NUCLEOTIDE SEQUENCE [LARGE SCALE GENOMIC DNA]</scope>
    <source>
        <strain evidence="1 2">NCTC12204</strain>
    </source>
</reference>
<comment type="caution">
    <text evidence="1">The sequence shown here is derived from an EMBL/GenBank/DDBJ whole genome shotgun (WGS) entry which is preliminary data.</text>
</comment>
<proteinExistence type="predicted"/>
<gene>
    <name evidence="1" type="ORF">NCTC12204_01803</name>
</gene>
<sequence length="87" mass="9713">MDKRFKFINILSLLIGILVSIEIFTTWFGMLFSSLIPVLLMGVIGFILSIWSLSKNSSLIEKVISVCGLLLNIIPVGYFILLFFAIG</sequence>
<evidence type="ECO:0000313" key="1">
    <source>
        <dbReference type="EMBL" id="VTQ65863.1"/>
    </source>
</evidence>
<dbReference type="RefSeq" id="WP_002337238.1">
    <property type="nucleotide sequence ID" value="NZ_BSWT01000470.1"/>
</dbReference>
<evidence type="ECO:0000313" key="2">
    <source>
        <dbReference type="Proteomes" id="UP000352698"/>
    </source>
</evidence>
<name>A0A4S2C6R4_ENTHR</name>
<dbReference type="Proteomes" id="UP000352698">
    <property type="component" value="Unassembled WGS sequence"/>
</dbReference>
<organism evidence="1 2">
    <name type="scientific">Enterococcus hirae</name>
    <dbReference type="NCBI Taxonomy" id="1354"/>
    <lineage>
        <taxon>Bacteria</taxon>
        <taxon>Bacillati</taxon>
        <taxon>Bacillota</taxon>
        <taxon>Bacilli</taxon>
        <taxon>Lactobacillales</taxon>
        <taxon>Enterococcaceae</taxon>
        <taxon>Enterococcus</taxon>
    </lineage>
</organism>
<dbReference type="EMBL" id="CABEEP010000001">
    <property type="protein sequence ID" value="VTQ65863.1"/>
    <property type="molecule type" value="Genomic_DNA"/>
</dbReference>
<protein>
    <submittedName>
        <fullName evidence="1">Uncharacterized protein</fullName>
    </submittedName>
</protein>
<accession>A0A4S2C6R4</accession>
<dbReference type="AlphaFoldDB" id="A0A4S2C6R4"/>